<feature type="compositionally biased region" description="Basic and acidic residues" evidence="1">
    <location>
        <begin position="103"/>
        <end position="126"/>
    </location>
</feature>
<dbReference type="RefSeq" id="WP_107803068.1">
    <property type="nucleotide sequence ID" value="NZ_QAOI01000009.1"/>
</dbReference>
<protein>
    <submittedName>
        <fullName evidence="3">Uncharacterized protein</fullName>
    </submittedName>
</protein>
<accession>A0A2T5I084</accession>
<proteinExistence type="predicted"/>
<organism evidence="3 4">
    <name type="scientific">Nitrosomonas oligotropha</name>
    <dbReference type="NCBI Taxonomy" id="42354"/>
    <lineage>
        <taxon>Bacteria</taxon>
        <taxon>Pseudomonadati</taxon>
        <taxon>Pseudomonadota</taxon>
        <taxon>Betaproteobacteria</taxon>
        <taxon>Nitrosomonadales</taxon>
        <taxon>Nitrosomonadaceae</taxon>
        <taxon>Nitrosomonas</taxon>
    </lineage>
</organism>
<comment type="caution">
    <text evidence="3">The sequence shown here is derived from an EMBL/GenBank/DDBJ whole genome shotgun (WGS) entry which is preliminary data.</text>
</comment>
<dbReference type="Proteomes" id="UP000244128">
    <property type="component" value="Unassembled WGS sequence"/>
</dbReference>
<keyword evidence="2" id="KW-1133">Transmembrane helix</keyword>
<feature type="compositionally biased region" description="Polar residues" evidence="1">
    <location>
        <begin position="127"/>
        <end position="138"/>
    </location>
</feature>
<feature type="transmembrane region" description="Helical" evidence="2">
    <location>
        <begin position="60"/>
        <end position="77"/>
    </location>
</feature>
<dbReference type="EMBL" id="QAOI01000009">
    <property type="protein sequence ID" value="PTQ77241.1"/>
    <property type="molecule type" value="Genomic_DNA"/>
</dbReference>
<keyword evidence="2" id="KW-0472">Membrane</keyword>
<dbReference type="AlphaFoldDB" id="A0A2T5I084"/>
<feature type="region of interest" description="Disordered" evidence="1">
    <location>
        <begin position="103"/>
        <end position="138"/>
    </location>
</feature>
<evidence type="ECO:0000256" key="1">
    <source>
        <dbReference type="SAM" id="MobiDB-lite"/>
    </source>
</evidence>
<feature type="transmembrane region" description="Helical" evidence="2">
    <location>
        <begin position="34"/>
        <end position="54"/>
    </location>
</feature>
<keyword evidence="2" id="KW-0812">Transmembrane</keyword>
<sequence>MSMKKWTDEELITTRDNLDAWDKRRKSSGAGSKMWLLTALLGAFAISTGVAFIFLDGIDVLSVILIIMGAVTCFSWYRSDKQLKDNIGFLAEINKEIKARKLKDTSKSTNKMDEHIKEIKEDDKQESSVTESQVTDKK</sequence>
<evidence type="ECO:0000313" key="3">
    <source>
        <dbReference type="EMBL" id="PTQ77241.1"/>
    </source>
</evidence>
<reference evidence="3 4" key="1">
    <citation type="submission" date="2018-04" db="EMBL/GenBank/DDBJ databases">
        <title>Active sludge and wastewater microbial communities from Klosterneuburg, Austria.</title>
        <authorList>
            <person name="Wagner M."/>
        </authorList>
    </citation>
    <scope>NUCLEOTIDE SEQUENCE [LARGE SCALE GENOMIC DNA]</scope>
    <source>
        <strain evidence="3 4">Nm49</strain>
    </source>
</reference>
<evidence type="ECO:0000256" key="2">
    <source>
        <dbReference type="SAM" id="Phobius"/>
    </source>
</evidence>
<gene>
    <name evidence="3" type="ORF">C8R26_10925</name>
</gene>
<evidence type="ECO:0000313" key="4">
    <source>
        <dbReference type="Proteomes" id="UP000244128"/>
    </source>
</evidence>
<name>A0A2T5I084_9PROT</name>